<reference evidence="2" key="2">
    <citation type="submission" date="2023-05" db="EMBL/GenBank/DDBJ databases">
        <authorList>
            <consortium name="Lawrence Berkeley National Laboratory"/>
            <person name="Steindorff A."/>
            <person name="Hensen N."/>
            <person name="Bonometti L."/>
            <person name="Westerberg I."/>
            <person name="Brannstrom I.O."/>
            <person name="Guillou S."/>
            <person name="Cros-Aarteil S."/>
            <person name="Calhoun S."/>
            <person name="Haridas S."/>
            <person name="Kuo A."/>
            <person name="Mondo S."/>
            <person name="Pangilinan J."/>
            <person name="Riley R."/>
            <person name="Labutti K."/>
            <person name="Andreopoulos B."/>
            <person name="Lipzen A."/>
            <person name="Chen C."/>
            <person name="Yanf M."/>
            <person name="Daum C."/>
            <person name="Ng V."/>
            <person name="Clum A."/>
            <person name="Ohm R."/>
            <person name="Martin F."/>
            <person name="Silar P."/>
            <person name="Natvig D."/>
            <person name="Lalanne C."/>
            <person name="Gautier V."/>
            <person name="Ament-Velasquez S.L."/>
            <person name="Kruys A."/>
            <person name="Hutchinson M.I."/>
            <person name="Powell A.J."/>
            <person name="Barry K."/>
            <person name="Miller A.N."/>
            <person name="Grigoriev I.V."/>
            <person name="Debuchy R."/>
            <person name="Gladieux P."/>
            <person name="Thoren M.H."/>
            <person name="Johannesson H."/>
        </authorList>
    </citation>
    <scope>NUCLEOTIDE SEQUENCE</scope>
    <source>
        <strain evidence="2">PSN309</strain>
    </source>
</reference>
<dbReference type="Proteomes" id="UP001302126">
    <property type="component" value="Unassembled WGS sequence"/>
</dbReference>
<feature type="region of interest" description="Disordered" evidence="1">
    <location>
        <begin position="1"/>
        <end position="78"/>
    </location>
</feature>
<accession>A0AAN7AM86</accession>
<reference evidence="2" key="1">
    <citation type="journal article" date="2023" name="Mol. Phylogenet. Evol.">
        <title>Genome-scale phylogeny and comparative genomics of the fungal order Sordariales.</title>
        <authorList>
            <person name="Hensen N."/>
            <person name="Bonometti L."/>
            <person name="Westerberg I."/>
            <person name="Brannstrom I.O."/>
            <person name="Guillou S."/>
            <person name="Cros-Aarteil S."/>
            <person name="Calhoun S."/>
            <person name="Haridas S."/>
            <person name="Kuo A."/>
            <person name="Mondo S."/>
            <person name="Pangilinan J."/>
            <person name="Riley R."/>
            <person name="LaButti K."/>
            <person name="Andreopoulos B."/>
            <person name="Lipzen A."/>
            <person name="Chen C."/>
            <person name="Yan M."/>
            <person name="Daum C."/>
            <person name="Ng V."/>
            <person name="Clum A."/>
            <person name="Steindorff A."/>
            <person name="Ohm R.A."/>
            <person name="Martin F."/>
            <person name="Silar P."/>
            <person name="Natvig D.O."/>
            <person name="Lalanne C."/>
            <person name="Gautier V."/>
            <person name="Ament-Velasquez S.L."/>
            <person name="Kruys A."/>
            <person name="Hutchinson M.I."/>
            <person name="Powell A.J."/>
            <person name="Barry K."/>
            <person name="Miller A.N."/>
            <person name="Grigoriev I.V."/>
            <person name="Debuchy R."/>
            <person name="Gladieux P."/>
            <person name="Hiltunen Thoren M."/>
            <person name="Johannesson H."/>
        </authorList>
    </citation>
    <scope>NUCLEOTIDE SEQUENCE</scope>
    <source>
        <strain evidence="2">PSN309</strain>
    </source>
</reference>
<dbReference type="AlphaFoldDB" id="A0AAN7AM86"/>
<sequence>MPQPATPQVNGKLQAVARVPQGYPSPPPSPNNQLQPNNVPPHLRRGIVQPTPAPAQKNPADIKPWDIDPSFPNPNNREEINYRYDRKWTEDPRRLFEGPLRRAKEPLPQLFSDDSWEELETKREKYISNGNEQLFEIRQRALTSPVASRPEPVEYRDLENGDVSPATLAGILAVGEIATKIVKYLAPSIRDTACLSVSSKQIGHLVSRTCEFWDSSTGVFDHDRFVEKVNEQGKVMQTGRGVRSDLLVVTRLGKIPPSQTLPYDNMFSSHMSLLLTVTKVKSSFRYLCLDQLPFLDLGTIELMIRAMPNLETLSISRCVMLDFSKLPDLIDIIKRNPRQGGGPKYIKVDFAPFYFEGPNSSKRQGSYGLTWNEPTFHTPKAVVALLIRCHKDAKEIGMDLLGESSSFFSFVRRLPGPDVLWAVKAREALIAWMDAHSGGESEATREKHQAVADDLMAALVGDGFEPPESPSEVRRTSGKDFDKFGWWAREYTCNTCKTVLPRAVTTNDIRGCWGCKARRFVDLMEFSHMRNFLMEVGIILHRRREVRCESIEDIFMGPESITKAYDIIELMDSSRAALMDPEHFSKHKKPSPMVPPSELEPGLHEALVRYCWKDQVPKEPFDFLLGGPQFQNPGKLRVTVTEGGGQTRSEFNTHWKYTGFSELCYRKWLQNERYKDPMPLNIYCLFKLANRNPKLNRKSKDVCRLIRWIEAGVVSKLDSRHLQNHCREIHELLWVLHTPGQLPFSHDYKWPDKRIDSVGYYTLVHNEQFQLPRYGLKNAFQTFE</sequence>
<keyword evidence="3" id="KW-1185">Reference proteome</keyword>
<organism evidence="2 3">
    <name type="scientific">Podospora australis</name>
    <dbReference type="NCBI Taxonomy" id="1536484"/>
    <lineage>
        <taxon>Eukaryota</taxon>
        <taxon>Fungi</taxon>
        <taxon>Dikarya</taxon>
        <taxon>Ascomycota</taxon>
        <taxon>Pezizomycotina</taxon>
        <taxon>Sordariomycetes</taxon>
        <taxon>Sordariomycetidae</taxon>
        <taxon>Sordariales</taxon>
        <taxon>Podosporaceae</taxon>
        <taxon>Podospora</taxon>
    </lineage>
</organism>
<dbReference type="EMBL" id="MU864357">
    <property type="protein sequence ID" value="KAK4191889.1"/>
    <property type="molecule type" value="Genomic_DNA"/>
</dbReference>
<evidence type="ECO:0000256" key="1">
    <source>
        <dbReference type="SAM" id="MobiDB-lite"/>
    </source>
</evidence>
<comment type="caution">
    <text evidence="2">The sequence shown here is derived from an EMBL/GenBank/DDBJ whole genome shotgun (WGS) entry which is preliminary data.</text>
</comment>
<evidence type="ECO:0000313" key="3">
    <source>
        <dbReference type="Proteomes" id="UP001302126"/>
    </source>
</evidence>
<feature type="compositionally biased region" description="Low complexity" evidence="1">
    <location>
        <begin position="31"/>
        <end position="41"/>
    </location>
</feature>
<proteinExistence type="predicted"/>
<gene>
    <name evidence="2" type="ORF">QBC35DRAFT_374724</name>
</gene>
<feature type="compositionally biased region" description="Polar residues" evidence="1">
    <location>
        <begin position="1"/>
        <end position="11"/>
    </location>
</feature>
<protein>
    <submittedName>
        <fullName evidence="2">Uncharacterized protein</fullName>
    </submittedName>
</protein>
<evidence type="ECO:0000313" key="2">
    <source>
        <dbReference type="EMBL" id="KAK4191889.1"/>
    </source>
</evidence>
<name>A0AAN7AM86_9PEZI</name>